<gene>
    <name evidence="2" type="ORF">SAMN02745941_03824</name>
</gene>
<reference evidence="2 3" key="1">
    <citation type="submission" date="2016-11" db="EMBL/GenBank/DDBJ databases">
        <authorList>
            <person name="Jaros S."/>
            <person name="Januszkiewicz K."/>
            <person name="Wedrychowicz H."/>
        </authorList>
    </citation>
    <scope>NUCLEOTIDE SEQUENCE [LARGE SCALE GENOMIC DNA]</scope>
    <source>
        <strain evidence="2 3">DSM 6191</strain>
    </source>
</reference>
<organism evidence="2 3">
    <name type="scientific">Clostridium intestinale DSM 6191</name>
    <dbReference type="NCBI Taxonomy" id="1121320"/>
    <lineage>
        <taxon>Bacteria</taxon>
        <taxon>Bacillati</taxon>
        <taxon>Bacillota</taxon>
        <taxon>Clostridia</taxon>
        <taxon>Eubacteriales</taxon>
        <taxon>Clostridiaceae</taxon>
        <taxon>Clostridium</taxon>
    </lineage>
</organism>
<proteinExistence type="predicted"/>
<feature type="coiled-coil region" evidence="1">
    <location>
        <begin position="21"/>
        <end position="50"/>
    </location>
</feature>
<name>A0A1M6B977_9CLOT</name>
<dbReference type="EMBL" id="FQXU01000014">
    <property type="protein sequence ID" value="SHI45291.1"/>
    <property type="molecule type" value="Genomic_DNA"/>
</dbReference>
<evidence type="ECO:0000256" key="1">
    <source>
        <dbReference type="SAM" id="Coils"/>
    </source>
</evidence>
<protein>
    <submittedName>
        <fullName evidence="2">Uncharacterized protein</fullName>
    </submittedName>
</protein>
<accession>A0A1M6B977</accession>
<dbReference type="Proteomes" id="UP000184241">
    <property type="component" value="Unassembled WGS sequence"/>
</dbReference>
<evidence type="ECO:0000313" key="3">
    <source>
        <dbReference type="Proteomes" id="UP000184241"/>
    </source>
</evidence>
<keyword evidence="1" id="KW-0175">Coiled coil</keyword>
<evidence type="ECO:0000313" key="2">
    <source>
        <dbReference type="EMBL" id="SHI45291.1"/>
    </source>
</evidence>
<dbReference type="AlphaFoldDB" id="A0A1M6B977"/>
<dbReference type="RefSeq" id="WP_073022186.1">
    <property type="nucleotide sequence ID" value="NZ_FQXU01000014.1"/>
</dbReference>
<sequence length="69" mass="8208">MSKIYNWITEESINSLLVKYNTSLKDKKKEAEYKAELLQIQDYLEELQKTIINRTVDKLFLFHKIIGGE</sequence>